<accession>A0AAV7RBD2</accession>
<keyword evidence="3" id="KW-1185">Reference proteome</keyword>
<evidence type="ECO:0000313" key="2">
    <source>
        <dbReference type="EMBL" id="KAJ1149423.1"/>
    </source>
</evidence>
<sequence>MYTVRSSGRQRYLLLAPGDSDMSQVFRRPLGCPPGVSSGTGAARAGAHRRDPLQTEQHCRREVSAGTARAG</sequence>
<dbReference type="Proteomes" id="UP001066276">
    <property type="component" value="Chromosome 5"/>
</dbReference>
<feature type="compositionally biased region" description="Basic and acidic residues" evidence="1">
    <location>
        <begin position="48"/>
        <end position="63"/>
    </location>
</feature>
<proteinExistence type="predicted"/>
<dbReference type="EMBL" id="JANPWB010000009">
    <property type="protein sequence ID" value="KAJ1149423.1"/>
    <property type="molecule type" value="Genomic_DNA"/>
</dbReference>
<protein>
    <submittedName>
        <fullName evidence="2">Uncharacterized protein</fullName>
    </submittedName>
</protein>
<organism evidence="2 3">
    <name type="scientific">Pleurodeles waltl</name>
    <name type="common">Iberian ribbed newt</name>
    <dbReference type="NCBI Taxonomy" id="8319"/>
    <lineage>
        <taxon>Eukaryota</taxon>
        <taxon>Metazoa</taxon>
        <taxon>Chordata</taxon>
        <taxon>Craniata</taxon>
        <taxon>Vertebrata</taxon>
        <taxon>Euteleostomi</taxon>
        <taxon>Amphibia</taxon>
        <taxon>Batrachia</taxon>
        <taxon>Caudata</taxon>
        <taxon>Salamandroidea</taxon>
        <taxon>Salamandridae</taxon>
        <taxon>Pleurodelinae</taxon>
        <taxon>Pleurodeles</taxon>
    </lineage>
</organism>
<dbReference type="AlphaFoldDB" id="A0AAV7RBD2"/>
<gene>
    <name evidence="2" type="ORF">NDU88_002233</name>
</gene>
<name>A0AAV7RBD2_PLEWA</name>
<comment type="caution">
    <text evidence="2">The sequence shown here is derived from an EMBL/GenBank/DDBJ whole genome shotgun (WGS) entry which is preliminary data.</text>
</comment>
<evidence type="ECO:0000313" key="3">
    <source>
        <dbReference type="Proteomes" id="UP001066276"/>
    </source>
</evidence>
<evidence type="ECO:0000256" key="1">
    <source>
        <dbReference type="SAM" id="MobiDB-lite"/>
    </source>
</evidence>
<reference evidence="2" key="1">
    <citation type="journal article" date="2022" name="bioRxiv">
        <title>Sequencing and chromosome-scale assembly of the giantPleurodeles waltlgenome.</title>
        <authorList>
            <person name="Brown T."/>
            <person name="Elewa A."/>
            <person name="Iarovenko S."/>
            <person name="Subramanian E."/>
            <person name="Araus A.J."/>
            <person name="Petzold A."/>
            <person name="Susuki M."/>
            <person name="Suzuki K.-i.T."/>
            <person name="Hayashi T."/>
            <person name="Toyoda A."/>
            <person name="Oliveira C."/>
            <person name="Osipova E."/>
            <person name="Leigh N.D."/>
            <person name="Simon A."/>
            <person name="Yun M.H."/>
        </authorList>
    </citation>
    <scope>NUCLEOTIDE SEQUENCE</scope>
    <source>
        <strain evidence="2">20211129_DDA</strain>
        <tissue evidence="2">Liver</tissue>
    </source>
</reference>
<feature type="region of interest" description="Disordered" evidence="1">
    <location>
        <begin position="32"/>
        <end position="71"/>
    </location>
</feature>